<name>A0ABP7F2Y1_9ACTN</name>
<dbReference type="RefSeq" id="WP_344967547.1">
    <property type="nucleotide sequence ID" value="NZ_BAABDD010000003.1"/>
</dbReference>
<gene>
    <name evidence="2" type="ORF">GCM10022402_08830</name>
</gene>
<protein>
    <recommendedName>
        <fullName evidence="4">PE family protein</fullName>
    </recommendedName>
</protein>
<comment type="caution">
    <text evidence="2">The sequence shown here is derived from an EMBL/GenBank/DDBJ whole genome shotgun (WGS) entry which is preliminary data.</text>
</comment>
<proteinExistence type="predicted"/>
<reference evidence="3" key="1">
    <citation type="journal article" date="2019" name="Int. J. Syst. Evol. Microbiol.">
        <title>The Global Catalogue of Microorganisms (GCM) 10K type strain sequencing project: providing services to taxonomists for standard genome sequencing and annotation.</title>
        <authorList>
            <consortium name="The Broad Institute Genomics Platform"/>
            <consortium name="The Broad Institute Genome Sequencing Center for Infectious Disease"/>
            <person name="Wu L."/>
            <person name="Ma J."/>
        </authorList>
    </citation>
    <scope>NUCLEOTIDE SEQUENCE [LARGE SCALE GENOMIC DNA]</scope>
    <source>
        <strain evidence="3">JCM 17137</strain>
    </source>
</reference>
<organism evidence="2 3">
    <name type="scientific">Salinactinospora qingdaonensis</name>
    <dbReference type="NCBI Taxonomy" id="702744"/>
    <lineage>
        <taxon>Bacteria</taxon>
        <taxon>Bacillati</taxon>
        <taxon>Actinomycetota</taxon>
        <taxon>Actinomycetes</taxon>
        <taxon>Streptosporangiales</taxon>
        <taxon>Nocardiopsidaceae</taxon>
        <taxon>Salinactinospora</taxon>
    </lineage>
</organism>
<evidence type="ECO:0008006" key="4">
    <source>
        <dbReference type="Google" id="ProtNLM"/>
    </source>
</evidence>
<dbReference type="Proteomes" id="UP001500908">
    <property type="component" value="Unassembled WGS sequence"/>
</dbReference>
<evidence type="ECO:0000313" key="3">
    <source>
        <dbReference type="Proteomes" id="UP001500908"/>
    </source>
</evidence>
<evidence type="ECO:0000313" key="2">
    <source>
        <dbReference type="EMBL" id="GAA3730378.1"/>
    </source>
</evidence>
<feature type="compositionally biased region" description="Gly residues" evidence="1">
    <location>
        <begin position="95"/>
        <end position="108"/>
    </location>
</feature>
<keyword evidence="3" id="KW-1185">Reference proteome</keyword>
<sequence length="108" mass="11560">MKITIPADELASLKSELNEIHDILDEVDDYPDSPAACTVGPPRFQEAAEEFDDAWGDGQDQLQRNIEAVRDGITTILDSFEKLEDDLASQLQGDGSQGGSGGRPGQAG</sequence>
<evidence type="ECO:0000256" key="1">
    <source>
        <dbReference type="SAM" id="MobiDB-lite"/>
    </source>
</evidence>
<accession>A0ABP7F2Y1</accession>
<feature type="region of interest" description="Disordered" evidence="1">
    <location>
        <begin position="87"/>
        <end position="108"/>
    </location>
</feature>
<dbReference type="EMBL" id="BAABDD010000003">
    <property type="protein sequence ID" value="GAA3730378.1"/>
    <property type="molecule type" value="Genomic_DNA"/>
</dbReference>